<accession>A0A919R5E5</accession>
<name>A0A919R5E5_9ACTN</name>
<keyword evidence="3" id="KW-1185">Reference proteome</keyword>
<sequence>MSNSMVVLDPEVERNLGPRIIEHRPATGGSGARFAVILGIAACVAGVLLMWAGTAADVRTLGVLGLLTFVGGLTMFAFSVKTAVQGAQHYSLHPGGLVRVRKGAATVLPWPEVAAITRKRAPKAIPSLGVTRETIMGYKVTPRNGKGFVLVVTDHKEVPARFCAQLEQLATGARVPVSG</sequence>
<comment type="caution">
    <text evidence="2">The sequence shown here is derived from an EMBL/GenBank/DDBJ whole genome shotgun (WGS) entry which is preliminary data.</text>
</comment>
<keyword evidence="1" id="KW-0472">Membrane</keyword>
<evidence type="ECO:0000256" key="1">
    <source>
        <dbReference type="SAM" id="Phobius"/>
    </source>
</evidence>
<reference evidence="2" key="1">
    <citation type="submission" date="2021-01" db="EMBL/GenBank/DDBJ databases">
        <title>Whole genome shotgun sequence of Sphaerisporangium rufum NBRC 109079.</title>
        <authorList>
            <person name="Komaki H."/>
            <person name="Tamura T."/>
        </authorList>
    </citation>
    <scope>NUCLEOTIDE SEQUENCE</scope>
    <source>
        <strain evidence="2">NBRC 109079</strain>
    </source>
</reference>
<keyword evidence="1" id="KW-0812">Transmembrane</keyword>
<dbReference type="EMBL" id="BOOU01000036">
    <property type="protein sequence ID" value="GII77437.1"/>
    <property type="molecule type" value="Genomic_DNA"/>
</dbReference>
<feature type="transmembrane region" description="Helical" evidence="1">
    <location>
        <begin position="60"/>
        <end position="80"/>
    </location>
</feature>
<dbReference type="AlphaFoldDB" id="A0A919R5E5"/>
<dbReference type="Proteomes" id="UP000655287">
    <property type="component" value="Unassembled WGS sequence"/>
</dbReference>
<keyword evidence="1" id="KW-1133">Transmembrane helix</keyword>
<evidence type="ECO:0000313" key="3">
    <source>
        <dbReference type="Proteomes" id="UP000655287"/>
    </source>
</evidence>
<feature type="transmembrane region" description="Helical" evidence="1">
    <location>
        <begin position="34"/>
        <end position="54"/>
    </location>
</feature>
<evidence type="ECO:0000313" key="2">
    <source>
        <dbReference type="EMBL" id="GII77437.1"/>
    </source>
</evidence>
<protein>
    <recommendedName>
        <fullName evidence="4">PH domain-containing protein</fullName>
    </recommendedName>
</protein>
<proteinExistence type="predicted"/>
<evidence type="ECO:0008006" key="4">
    <source>
        <dbReference type="Google" id="ProtNLM"/>
    </source>
</evidence>
<organism evidence="2 3">
    <name type="scientific">Sphaerisporangium rufum</name>
    <dbReference type="NCBI Taxonomy" id="1381558"/>
    <lineage>
        <taxon>Bacteria</taxon>
        <taxon>Bacillati</taxon>
        <taxon>Actinomycetota</taxon>
        <taxon>Actinomycetes</taxon>
        <taxon>Streptosporangiales</taxon>
        <taxon>Streptosporangiaceae</taxon>
        <taxon>Sphaerisporangium</taxon>
    </lineage>
</organism>
<gene>
    <name evidence="2" type="ORF">Sru01_24190</name>
</gene>